<gene>
    <name evidence="4" type="ORF">EHS25_006364</name>
</gene>
<dbReference type="Proteomes" id="UP000279259">
    <property type="component" value="Unassembled WGS sequence"/>
</dbReference>
<dbReference type="STRING" id="1890683.A0A427YRL8"/>
<organism evidence="4 5">
    <name type="scientific">Saitozyma podzolica</name>
    <dbReference type="NCBI Taxonomy" id="1890683"/>
    <lineage>
        <taxon>Eukaryota</taxon>
        <taxon>Fungi</taxon>
        <taxon>Dikarya</taxon>
        <taxon>Basidiomycota</taxon>
        <taxon>Agaricomycotina</taxon>
        <taxon>Tremellomycetes</taxon>
        <taxon>Tremellales</taxon>
        <taxon>Trimorphomycetaceae</taxon>
        <taxon>Saitozyma</taxon>
    </lineage>
</organism>
<keyword evidence="2" id="KW-0479">Metal-binding</keyword>
<dbReference type="PANTHER" id="PTHR11820">
    <property type="entry name" value="ACYLPYRUVASE"/>
    <property type="match status" value="1"/>
</dbReference>
<comment type="caution">
    <text evidence="4">The sequence shown here is derived from an EMBL/GenBank/DDBJ whole genome shotgun (WGS) entry which is preliminary data.</text>
</comment>
<dbReference type="GO" id="GO:0018773">
    <property type="term" value="F:acetylpyruvate hydrolase activity"/>
    <property type="evidence" value="ECO:0007669"/>
    <property type="project" value="TreeGrafter"/>
</dbReference>
<evidence type="ECO:0000256" key="2">
    <source>
        <dbReference type="ARBA" id="ARBA00022723"/>
    </source>
</evidence>
<dbReference type="OrthoDB" id="74910at2759"/>
<reference evidence="4 5" key="1">
    <citation type="submission" date="2018-11" db="EMBL/GenBank/DDBJ databases">
        <title>Genome sequence of Saitozyma podzolica DSM 27192.</title>
        <authorList>
            <person name="Aliyu H."/>
            <person name="Gorte O."/>
            <person name="Ochsenreither K."/>
        </authorList>
    </citation>
    <scope>NUCLEOTIDE SEQUENCE [LARGE SCALE GENOMIC DNA]</scope>
    <source>
        <strain evidence="4 5">DSM 27192</strain>
    </source>
</reference>
<dbReference type="SUPFAM" id="SSF56529">
    <property type="entry name" value="FAH"/>
    <property type="match status" value="1"/>
</dbReference>
<dbReference type="InterPro" id="IPR011234">
    <property type="entry name" value="Fumarylacetoacetase-like_C"/>
</dbReference>
<dbReference type="GO" id="GO:0005739">
    <property type="term" value="C:mitochondrion"/>
    <property type="evidence" value="ECO:0007669"/>
    <property type="project" value="TreeGrafter"/>
</dbReference>
<name>A0A427YRL8_9TREE</name>
<accession>A0A427YRL8</accession>
<feature type="domain" description="Fumarylacetoacetase-like C-terminal" evidence="3">
    <location>
        <begin position="12"/>
        <end position="202"/>
    </location>
</feature>
<dbReference type="Pfam" id="PF01557">
    <property type="entry name" value="FAA_hydrolase"/>
    <property type="match status" value="1"/>
</dbReference>
<dbReference type="InterPro" id="IPR036663">
    <property type="entry name" value="Fumarylacetoacetase_C_sf"/>
</dbReference>
<keyword evidence="5" id="KW-1185">Reference proteome</keyword>
<evidence type="ECO:0000313" key="5">
    <source>
        <dbReference type="Proteomes" id="UP000279259"/>
    </source>
</evidence>
<comment type="similarity">
    <text evidence="1">Belongs to the FAH family.</text>
</comment>
<protein>
    <recommendedName>
        <fullName evidence="3">Fumarylacetoacetase-like C-terminal domain-containing protein</fullName>
    </recommendedName>
</protein>
<dbReference type="PANTHER" id="PTHR11820:SF7">
    <property type="entry name" value="ACYLPYRUVASE FAHD1, MITOCHONDRIAL"/>
    <property type="match status" value="1"/>
</dbReference>
<evidence type="ECO:0000259" key="3">
    <source>
        <dbReference type="Pfam" id="PF01557"/>
    </source>
</evidence>
<evidence type="ECO:0000313" key="4">
    <source>
        <dbReference type="EMBL" id="RSH93717.1"/>
    </source>
</evidence>
<dbReference type="AlphaFoldDB" id="A0A427YRL8"/>
<sequence>MSAEDFVRTGSKIIGIGKSYDYNWPDYKKGMPLPEPLLFIKPTSSYTGDGQVIEVPRGCEVYHEVEIAVVIGKTGRAISVEDAMEHVAGYALVLDMTAKNVQAAAAKQGYPWAICKGLDTFTPIGKFIPKSEIPDPPDVHLEFKVNGETRQHGSTSGLIYSVAQLIAYASGAFTLRPGDTILTGTPKGVGRVYPGEHVSASMRRSDGSVLDTLELDVVSRDQGFRFEGEHWLTP</sequence>
<dbReference type="Gene3D" id="3.90.850.10">
    <property type="entry name" value="Fumarylacetoacetase-like, C-terminal domain"/>
    <property type="match status" value="1"/>
</dbReference>
<evidence type="ECO:0000256" key="1">
    <source>
        <dbReference type="ARBA" id="ARBA00010211"/>
    </source>
</evidence>
<dbReference type="EMBL" id="RSCD01000003">
    <property type="protein sequence ID" value="RSH93717.1"/>
    <property type="molecule type" value="Genomic_DNA"/>
</dbReference>
<dbReference type="GO" id="GO:0046872">
    <property type="term" value="F:metal ion binding"/>
    <property type="evidence" value="ECO:0007669"/>
    <property type="project" value="UniProtKB-KW"/>
</dbReference>
<proteinExistence type="inferred from homology"/>